<keyword evidence="2" id="KW-1185">Reference proteome</keyword>
<organism evidence="1 2">
    <name type="scientific">Cinchona calisaya</name>
    <dbReference type="NCBI Taxonomy" id="153742"/>
    <lineage>
        <taxon>Eukaryota</taxon>
        <taxon>Viridiplantae</taxon>
        <taxon>Streptophyta</taxon>
        <taxon>Embryophyta</taxon>
        <taxon>Tracheophyta</taxon>
        <taxon>Spermatophyta</taxon>
        <taxon>Magnoliopsida</taxon>
        <taxon>eudicotyledons</taxon>
        <taxon>Gunneridae</taxon>
        <taxon>Pentapetalae</taxon>
        <taxon>asterids</taxon>
        <taxon>lamiids</taxon>
        <taxon>Gentianales</taxon>
        <taxon>Rubiaceae</taxon>
        <taxon>Cinchonoideae</taxon>
        <taxon>Cinchoneae</taxon>
        <taxon>Cinchona</taxon>
    </lineage>
</organism>
<dbReference type="AlphaFoldDB" id="A0ABD3A0G2"/>
<dbReference type="EMBL" id="JBJUIK010000007">
    <property type="protein sequence ID" value="KAL3523248.1"/>
    <property type="molecule type" value="Genomic_DNA"/>
</dbReference>
<evidence type="ECO:0000313" key="2">
    <source>
        <dbReference type="Proteomes" id="UP001630127"/>
    </source>
</evidence>
<sequence length="427" mass="47196">MDNNYSLVINNTTQEITIKEWKKRYSKELKKTVECCTDEGEILGPGEHACFRPAELKKAWKSRLISSLMSSEKRVSLKGKRSKEGVVLSVGEFEYSVGIVFNMVGNGQLVKESVSREEVKKLEGTKSSGKHEERIAELKKHLISIVVERNTASTSLPLLGEEEKLDQVHVDDVDCASSIHKNLGDIEIPYLNVYGDRICARVSINHRIIIYETDVSMVYEIDVWMGLSLFGLDFSWGNRPGVPFLIIWCISHTTTSRCGVDYTWKVVVVRCQAAMMIVVLPLVGSSGELTEGLGDVGCQLVELQGHFGYKRFLIAYRDLFGDLLILSLEFRSDPFLQDRDDDLERFLKGIVVPHFSAGALHFVKLPDFGGGNRGSGGGRFGDGNSSGVDGGVGEDIGSGVLVGGATNNIGRFRTLEAVQVIEGIRRQ</sequence>
<dbReference type="Proteomes" id="UP001630127">
    <property type="component" value="Unassembled WGS sequence"/>
</dbReference>
<proteinExistence type="predicted"/>
<name>A0ABD3A0G2_9GENT</name>
<evidence type="ECO:0000313" key="1">
    <source>
        <dbReference type="EMBL" id="KAL3523248.1"/>
    </source>
</evidence>
<reference evidence="1 2" key="1">
    <citation type="submission" date="2024-11" db="EMBL/GenBank/DDBJ databases">
        <title>A near-complete genome assembly of Cinchona calisaya.</title>
        <authorList>
            <person name="Lian D.C."/>
            <person name="Zhao X.W."/>
            <person name="Wei L."/>
        </authorList>
    </citation>
    <scope>NUCLEOTIDE SEQUENCE [LARGE SCALE GENOMIC DNA]</scope>
    <source>
        <tissue evidence="1">Nenye</tissue>
    </source>
</reference>
<gene>
    <name evidence="1" type="ORF">ACH5RR_016082</name>
</gene>
<accession>A0ABD3A0G2</accession>
<comment type="caution">
    <text evidence="1">The sequence shown here is derived from an EMBL/GenBank/DDBJ whole genome shotgun (WGS) entry which is preliminary data.</text>
</comment>
<protein>
    <submittedName>
        <fullName evidence="1">Uncharacterized protein</fullName>
    </submittedName>
</protein>